<keyword evidence="3 6" id="KW-0808">Transferase</keyword>
<keyword evidence="2 6" id="KW-0032">Aminotransferase</keyword>
<dbReference type="RefSeq" id="WP_225271811.1">
    <property type="nucleotide sequence ID" value="NZ_CP084058.1"/>
</dbReference>
<gene>
    <name evidence="6" type="ORF">BN4615_P2067</name>
</gene>
<evidence type="ECO:0000313" key="6">
    <source>
        <dbReference type="EMBL" id="SBO92553.1"/>
    </source>
</evidence>
<dbReference type="EMBL" id="LT559118">
    <property type="protein sequence ID" value="SBO92553.1"/>
    <property type="molecule type" value="Genomic_DNA"/>
</dbReference>
<dbReference type="Gene3D" id="3.90.1150.10">
    <property type="entry name" value="Aspartate Aminotransferase, domain 1"/>
    <property type="match status" value="1"/>
</dbReference>
<dbReference type="PANTHER" id="PTHR43094:SF1">
    <property type="entry name" value="AMINOTRANSFERASE CLASS-III"/>
    <property type="match status" value="1"/>
</dbReference>
<dbReference type="PANTHER" id="PTHR43094">
    <property type="entry name" value="AMINOTRANSFERASE"/>
    <property type="match status" value="1"/>
</dbReference>
<evidence type="ECO:0000256" key="3">
    <source>
        <dbReference type="ARBA" id="ARBA00022679"/>
    </source>
</evidence>
<proteinExistence type="inferred from homology"/>
<keyword evidence="6" id="KW-0670">Pyruvate</keyword>
<dbReference type="Pfam" id="PF00202">
    <property type="entry name" value="Aminotran_3"/>
    <property type="match status" value="1"/>
</dbReference>
<dbReference type="FunFam" id="3.40.640.10:FF:000014">
    <property type="entry name" value="Adenosylmethionine-8-amino-7-oxononanoate aminotransferase, probable"/>
    <property type="match status" value="1"/>
</dbReference>
<dbReference type="InterPro" id="IPR049704">
    <property type="entry name" value="Aminotrans_3_PPA_site"/>
</dbReference>
<dbReference type="InterPro" id="IPR015421">
    <property type="entry name" value="PyrdxlP-dep_Trfase_major"/>
</dbReference>
<dbReference type="NCBIfam" id="NF005102">
    <property type="entry name" value="PRK06541.1"/>
    <property type="match status" value="1"/>
</dbReference>
<evidence type="ECO:0000256" key="5">
    <source>
        <dbReference type="RuleBase" id="RU003560"/>
    </source>
</evidence>
<dbReference type="InterPro" id="IPR015422">
    <property type="entry name" value="PyrdxlP-dep_Trfase_small"/>
</dbReference>
<sequence length="460" mass="50717">MTQPEHDVLKAAQDNLWLHFTRHSAYQQSEIPTIVRGEGSYVYDIHGKRYLDGLAGLFVVQVGHGRQELAEAAAKQAQELAFFPLWSYAHPKAAELAQRLAAHTPGELNRVFFTTGGGEAVETAWKLAKQYYKLIGKPLKHKVISRQIAYHGTPQGALSITGIPAFKQMFEPLVPGSIRVPNTNHYRADEITGVPGMTPEQYGIWAAERVARAIEMEGPDTVAAVFAEPVQNAGGCFPPPPGYFQRLREICDEYDVLLVSDEVICAFGRLGTMFGGQKFDYVPDIITCAKGMTSGYSPIGAMIAHERLFEPFKQGDTMFAHGYTFGGHPVSAAVALANLDIFEREDLLGHVTANEPRFKQTLDDLRDLPIVGDVRGSGYFWGIELVKDKTTKETFTADESERLLRGYLSKALFDAGLYCRADDRGDPVIQLAPPLIAGQKEFDEIGAILRGVLAEAWAQL</sequence>
<dbReference type="GO" id="GO:0016223">
    <property type="term" value="F:beta-alanine:pyruvate transaminase activity"/>
    <property type="evidence" value="ECO:0007669"/>
    <property type="project" value="UniProtKB-EC"/>
</dbReference>
<protein>
    <submittedName>
        <fullName evidence="6">Omega-amino acid--pyruvate aminotransferase</fullName>
        <ecNumber evidence="6">2.6.1.18</ecNumber>
    </submittedName>
</protein>
<comment type="similarity">
    <text evidence="1 5">Belongs to the class-III pyridoxal-phosphate-dependent aminotransferase family.</text>
</comment>
<evidence type="ECO:0000256" key="1">
    <source>
        <dbReference type="ARBA" id="ARBA00008954"/>
    </source>
</evidence>
<dbReference type="PROSITE" id="PS00600">
    <property type="entry name" value="AA_TRANSFER_CLASS_3"/>
    <property type="match status" value="1"/>
</dbReference>
<dbReference type="Gene3D" id="3.40.640.10">
    <property type="entry name" value="Type I PLP-dependent aspartate aminotransferase-like (Major domain)"/>
    <property type="match status" value="1"/>
</dbReference>
<evidence type="ECO:0000256" key="4">
    <source>
        <dbReference type="ARBA" id="ARBA00022898"/>
    </source>
</evidence>
<reference evidence="6" key="1">
    <citation type="submission" date="2016-04" db="EMBL/GenBank/DDBJ databases">
        <authorList>
            <person name="Evans L.H."/>
            <person name="Alamgir A."/>
            <person name="Owens N."/>
            <person name="Weber N.D."/>
            <person name="Virtaneva K."/>
            <person name="Barbian K."/>
            <person name="Babar A."/>
            <person name="Rosenke K."/>
        </authorList>
    </citation>
    <scope>NUCLEOTIDE SEQUENCE</scope>
    <source>
        <strain evidence="6">Nono1</strain>
    </source>
</reference>
<dbReference type="AlphaFoldDB" id="A0A1M4E157"/>
<evidence type="ECO:0000256" key="2">
    <source>
        <dbReference type="ARBA" id="ARBA00022576"/>
    </source>
</evidence>
<dbReference type="InterPro" id="IPR015424">
    <property type="entry name" value="PyrdxlP-dep_Trfase"/>
</dbReference>
<accession>A0A1M4E157</accession>
<dbReference type="InterPro" id="IPR005814">
    <property type="entry name" value="Aminotrans_3"/>
</dbReference>
<keyword evidence="4 5" id="KW-0663">Pyridoxal phosphate</keyword>
<name>A0A1M4E157_9ACTN</name>
<dbReference type="SUPFAM" id="SSF53383">
    <property type="entry name" value="PLP-dependent transferases"/>
    <property type="match status" value="1"/>
</dbReference>
<dbReference type="CDD" id="cd00610">
    <property type="entry name" value="OAT_like"/>
    <property type="match status" value="1"/>
</dbReference>
<organism evidence="6">
    <name type="scientific">Nonomuraea gerenzanensis</name>
    <dbReference type="NCBI Taxonomy" id="93944"/>
    <lineage>
        <taxon>Bacteria</taxon>
        <taxon>Bacillati</taxon>
        <taxon>Actinomycetota</taxon>
        <taxon>Actinomycetes</taxon>
        <taxon>Streptosporangiales</taxon>
        <taxon>Streptosporangiaceae</taxon>
        <taxon>Nonomuraea</taxon>
    </lineage>
</organism>
<dbReference type="EC" id="2.6.1.18" evidence="6"/>
<dbReference type="GO" id="GO:0030170">
    <property type="term" value="F:pyridoxal phosphate binding"/>
    <property type="evidence" value="ECO:0007669"/>
    <property type="project" value="InterPro"/>
</dbReference>